<dbReference type="Proteomes" id="UP000324611">
    <property type="component" value="Unassembled WGS sequence"/>
</dbReference>
<dbReference type="NCBIfam" id="TIGR02985">
    <property type="entry name" value="Sig70_bacteroi1"/>
    <property type="match status" value="1"/>
</dbReference>
<dbReference type="GO" id="GO:0016987">
    <property type="term" value="F:sigma factor activity"/>
    <property type="evidence" value="ECO:0007669"/>
    <property type="project" value="UniProtKB-KW"/>
</dbReference>
<dbReference type="PANTHER" id="PTHR43133:SF46">
    <property type="entry name" value="RNA POLYMERASE SIGMA-70 FACTOR ECF SUBFAMILY"/>
    <property type="match status" value="1"/>
</dbReference>
<keyword evidence="4" id="KW-0804">Transcription</keyword>
<reference evidence="7 8" key="1">
    <citation type="submission" date="2019-09" db="EMBL/GenBank/DDBJ databases">
        <title>Chitinophaga ginsengihumi sp. nov., isolated from soil of ginseng rhizosphere.</title>
        <authorList>
            <person name="Lee J."/>
        </authorList>
    </citation>
    <scope>NUCLEOTIDE SEQUENCE [LARGE SCALE GENOMIC DNA]</scope>
    <source>
        <strain evidence="7 8">BN140078</strain>
    </source>
</reference>
<accession>A0A5B2W1L0</accession>
<proteinExistence type="inferred from homology"/>
<dbReference type="GO" id="GO:0006352">
    <property type="term" value="P:DNA-templated transcription initiation"/>
    <property type="evidence" value="ECO:0007669"/>
    <property type="project" value="InterPro"/>
</dbReference>
<dbReference type="PANTHER" id="PTHR43133">
    <property type="entry name" value="RNA POLYMERASE ECF-TYPE SIGMA FACTO"/>
    <property type="match status" value="1"/>
</dbReference>
<evidence type="ECO:0000259" key="5">
    <source>
        <dbReference type="Pfam" id="PF04542"/>
    </source>
</evidence>
<dbReference type="EMBL" id="VUOC01000001">
    <property type="protein sequence ID" value="KAA2245215.1"/>
    <property type="molecule type" value="Genomic_DNA"/>
</dbReference>
<evidence type="ECO:0000256" key="3">
    <source>
        <dbReference type="ARBA" id="ARBA00023082"/>
    </source>
</evidence>
<evidence type="ECO:0000313" key="7">
    <source>
        <dbReference type="EMBL" id="KAA2245215.1"/>
    </source>
</evidence>
<feature type="domain" description="RNA polymerase sigma factor 70 region 4 type 2" evidence="6">
    <location>
        <begin position="125"/>
        <end position="175"/>
    </location>
</feature>
<keyword evidence="8" id="KW-1185">Reference proteome</keyword>
<dbReference type="Pfam" id="PF04542">
    <property type="entry name" value="Sigma70_r2"/>
    <property type="match status" value="1"/>
</dbReference>
<organism evidence="7 8">
    <name type="scientific">Chitinophaga agrisoli</name>
    <dbReference type="NCBI Taxonomy" id="2607653"/>
    <lineage>
        <taxon>Bacteria</taxon>
        <taxon>Pseudomonadati</taxon>
        <taxon>Bacteroidota</taxon>
        <taxon>Chitinophagia</taxon>
        <taxon>Chitinophagales</taxon>
        <taxon>Chitinophagaceae</taxon>
        <taxon>Chitinophaga</taxon>
    </lineage>
</organism>
<protein>
    <submittedName>
        <fullName evidence="7">RNA polymerase sigma-70 factor</fullName>
    </submittedName>
</protein>
<comment type="caution">
    <text evidence="7">The sequence shown here is derived from an EMBL/GenBank/DDBJ whole genome shotgun (WGS) entry which is preliminary data.</text>
</comment>
<keyword evidence="2" id="KW-0805">Transcription regulation</keyword>
<feature type="domain" description="RNA polymerase sigma-70 region 2" evidence="5">
    <location>
        <begin position="27"/>
        <end position="92"/>
    </location>
</feature>
<dbReference type="NCBIfam" id="TIGR02937">
    <property type="entry name" value="sigma70-ECF"/>
    <property type="match status" value="1"/>
</dbReference>
<dbReference type="InterPro" id="IPR013324">
    <property type="entry name" value="RNA_pol_sigma_r3/r4-like"/>
</dbReference>
<evidence type="ECO:0000256" key="4">
    <source>
        <dbReference type="ARBA" id="ARBA00023163"/>
    </source>
</evidence>
<dbReference type="Gene3D" id="1.10.1740.10">
    <property type="match status" value="1"/>
</dbReference>
<evidence type="ECO:0000259" key="6">
    <source>
        <dbReference type="Pfam" id="PF08281"/>
    </source>
</evidence>
<dbReference type="InterPro" id="IPR014284">
    <property type="entry name" value="RNA_pol_sigma-70_dom"/>
</dbReference>
<dbReference type="Gene3D" id="1.10.10.10">
    <property type="entry name" value="Winged helix-like DNA-binding domain superfamily/Winged helix DNA-binding domain"/>
    <property type="match status" value="1"/>
</dbReference>
<dbReference type="GO" id="GO:0003677">
    <property type="term" value="F:DNA binding"/>
    <property type="evidence" value="ECO:0007669"/>
    <property type="project" value="InterPro"/>
</dbReference>
<dbReference type="InterPro" id="IPR013249">
    <property type="entry name" value="RNA_pol_sigma70_r4_t2"/>
</dbReference>
<dbReference type="CDD" id="cd06171">
    <property type="entry name" value="Sigma70_r4"/>
    <property type="match status" value="1"/>
</dbReference>
<dbReference type="InterPro" id="IPR014327">
    <property type="entry name" value="RNA_pol_sigma70_bacteroid"/>
</dbReference>
<comment type="similarity">
    <text evidence="1">Belongs to the sigma-70 factor family. ECF subfamily.</text>
</comment>
<dbReference type="SUPFAM" id="SSF88659">
    <property type="entry name" value="Sigma3 and sigma4 domains of RNA polymerase sigma factors"/>
    <property type="match status" value="1"/>
</dbReference>
<keyword evidence="3" id="KW-0731">Sigma factor</keyword>
<dbReference type="RefSeq" id="WP_149836606.1">
    <property type="nucleotide sequence ID" value="NZ_VUOC01000001.1"/>
</dbReference>
<dbReference type="InterPro" id="IPR039425">
    <property type="entry name" value="RNA_pol_sigma-70-like"/>
</dbReference>
<sequence>MVALGDLLDDELVSLMQGGNQQAFAEIYNRYKGQLVVHAYKKLGNFEDARDIVQEAFSAFWNKRGELNISLSLAGFLYTMVSNRVLNFIKHQHVVSRYASSFHQMLREHPNPSEIRLREKDMEALIQKEIDNLPPKMRIVFLLSRKENLSHKEIAESLHISEATVKNHIKAALKILRMRLGLAVYCLMLLKF</sequence>
<dbReference type="Pfam" id="PF08281">
    <property type="entry name" value="Sigma70_r4_2"/>
    <property type="match status" value="1"/>
</dbReference>
<evidence type="ECO:0000256" key="2">
    <source>
        <dbReference type="ARBA" id="ARBA00023015"/>
    </source>
</evidence>
<dbReference type="SUPFAM" id="SSF88946">
    <property type="entry name" value="Sigma2 domain of RNA polymerase sigma factors"/>
    <property type="match status" value="1"/>
</dbReference>
<name>A0A5B2W1L0_9BACT</name>
<gene>
    <name evidence="7" type="ORF">F0L74_04430</name>
</gene>
<dbReference type="InterPro" id="IPR007627">
    <property type="entry name" value="RNA_pol_sigma70_r2"/>
</dbReference>
<dbReference type="InterPro" id="IPR036388">
    <property type="entry name" value="WH-like_DNA-bd_sf"/>
</dbReference>
<evidence type="ECO:0000313" key="8">
    <source>
        <dbReference type="Proteomes" id="UP000324611"/>
    </source>
</evidence>
<dbReference type="InterPro" id="IPR013325">
    <property type="entry name" value="RNA_pol_sigma_r2"/>
</dbReference>
<dbReference type="AlphaFoldDB" id="A0A5B2W1L0"/>
<evidence type="ECO:0000256" key="1">
    <source>
        <dbReference type="ARBA" id="ARBA00010641"/>
    </source>
</evidence>
<reference evidence="7 8" key="2">
    <citation type="submission" date="2019-09" db="EMBL/GenBank/DDBJ databases">
        <authorList>
            <person name="Jin C."/>
        </authorList>
    </citation>
    <scope>NUCLEOTIDE SEQUENCE [LARGE SCALE GENOMIC DNA]</scope>
    <source>
        <strain evidence="7 8">BN140078</strain>
    </source>
</reference>